<evidence type="ECO:0000259" key="5">
    <source>
        <dbReference type="Pfam" id="PF00582"/>
    </source>
</evidence>
<protein>
    <submittedName>
        <fullName evidence="6">Universal stress protein</fullName>
    </submittedName>
</protein>
<dbReference type="SUPFAM" id="SSF52402">
    <property type="entry name" value="Adenine nucleotide alpha hydrolases-like"/>
    <property type="match status" value="1"/>
</dbReference>
<accession>A0ABR6V1K2</accession>
<comment type="similarity">
    <text evidence="2">Belongs to the universal stress protein A family.</text>
</comment>
<reference evidence="6 7" key="1">
    <citation type="journal article" date="2020" name="Microorganisms">
        <title>Reliable Identification of Environmental Pseudomonas Isolates Using the rpoD Gene.</title>
        <authorList>
            <consortium name="The Broad Institute Genome Sequencing Platform"/>
            <person name="Girard L."/>
            <person name="Lood C."/>
            <person name="Rokni-Zadeh H."/>
            <person name="van Noort V."/>
            <person name="Lavigne R."/>
            <person name="De Mot R."/>
        </authorList>
    </citation>
    <scope>NUCLEOTIDE SEQUENCE [LARGE SCALE GENOMIC DNA]</scope>
    <source>
        <strain evidence="6 7">RW7P2</strain>
    </source>
</reference>
<proteinExistence type="inferred from homology"/>
<evidence type="ECO:0000256" key="2">
    <source>
        <dbReference type="ARBA" id="ARBA00008791"/>
    </source>
</evidence>
<dbReference type="PANTHER" id="PTHR47892">
    <property type="entry name" value="UNIVERSAL STRESS PROTEIN E"/>
    <property type="match status" value="1"/>
</dbReference>
<gene>
    <name evidence="6" type="ORF">HU747_02050</name>
</gene>
<dbReference type="Pfam" id="PF00582">
    <property type="entry name" value="Usp"/>
    <property type="match status" value="1"/>
</dbReference>
<comment type="subcellular location">
    <subcellularLocation>
        <location evidence="1">Cytoplasm</location>
    </subcellularLocation>
</comment>
<comment type="function">
    <text evidence="4">Required for resistance to DNA-damaging agents.</text>
</comment>
<dbReference type="RefSeq" id="WP_158664634.1">
    <property type="nucleotide sequence ID" value="NZ_JABWRR010000001.1"/>
</dbReference>
<keyword evidence="7" id="KW-1185">Reference proteome</keyword>
<name>A0ABR6V1K2_9PSED</name>
<sequence length="198" mass="21874">MDHAADEAAHQANLDLQLLEKAPCPVLFAREQVAPNLEKLFVAAPASCEDLDERALNAHVIEVAKAVCQARKGKMHLFSVYDQAALLRHSEHYSLAEIPRYETLAATFKAFAGQLGIPTLHHHLIVGSCAHTLCAYANRCEYDLVVIANAYNLRQHETLRYLLSHLTCSLLVVNAPNRAMQPATQAWASLDDPLLFPA</sequence>
<organism evidence="6 7">
    <name type="scientific">Pseudomonas taiwanensis</name>
    <dbReference type="NCBI Taxonomy" id="470150"/>
    <lineage>
        <taxon>Bacteria</taxon>
        <taxon>Pseudomonadati</taxon>
        <taxon>Pseudomonadota</taxon>
        <taxon>Gammaproteobacteria</taxon>
        <taxon>Pseudomonadales</taxon>
        <taxon>Pseudomonadaceae</taxon>
        <taxon>Pseudomonas</taxon>
    </lineage>
</organism>
<keyword evidence="3" id="KW-0963">Cytoplasm</keyword>
<dbReference type="PANTHER" id="PTHR47892:SF1">
    <property type="entry name" value="UNIVERSAL STRESS PROTEIN E"/>
    <property type="match status" value="1"/>
</dbReference>
<dbReference type="EMBL" id="JABWRS010000001">
    <property type="protein sequence ID" value="MBC3474371.1"/>
    <property type="molecule type" value="Genomic_DNA"/>
</dbReference>
<dbReference type="Proteomes" id="UP000628086">
    <property type="component" value="Unassembled WGS sequence"/>
</dbReference>
<feature type="domain" description="UspA" evidence="5">
    <location>
        <begin position="58"/>
        <end position="173"/>
    </location>
</feature>
<comment type="caution">
    <text evidence="6">The sequence shown here is derived from an EMBL/GenBank/DDBJ whole genome shotgun (WGS) entry which is preliminary data.</text>
</comment>
<evidence type="ECO:0000256" key="1">
    <source>
        <dbReference type="ARBA" id="ARBA00004496"/>
    </source>
</evidence>
<evidence type="ECO:0000256" key="4">
    <source>
        <dbReference type="ARBA" id="ARBA00037131"/>
    </source>
</evidence>
<dbReference type="InterPro" id="IPR006016">
    <property type="entry name" value="UspA"/>
</dbReference>
<dbReference type="Gene3D" id="3.40.50.12370">
    <property type="match status" value="1"/>
</dbReference>
<evidence type="ECO:0000256" key="3">
    <source>
        <dbReference type="ARBA" id="ARBA00022490"/>
    </source>
</evidence>
<evidence type="ECO:0000313" key="6">
    <source>
        <dbReference type="EMBL" id="MBC3474371.1"/>
    </source>
</evidence>
<evidence type="ECO:0000313" key="7">
    <source>
        <dbReference type="Proteomes" id="UP000628086"/>
    </source>
</evidence>